<dbReference type="EMBL" id="JALLPJ020001219">
    <property type="protein sequence ID" value="KAL3773794.1"/>
    <property type="molecule type" value="Genomic_DNA"/>
</dbReference>
<evidence type="ECO:0000256" key="1">
    <source>
        <dbReference type="SAM" id="Coils"/>
    </source>
</evidence>
<reference evidence="2 3" key="1">
    <citation type="submission" date="2024-10" db="EMBL/GenBank/DDBJ databases">
        <title>Updated reference genomes for cyclostephanoid diatoms.</title>
        <authorList>
            <person name="Roberts W.R."/>
            <person name="Alverson A.J."/>
        </authorList>
    </citation>
    <scope>NUCLEOTIDE SEQUENCE [LARGE SCALE GENOMIC DNA]</scope>
    <source>
        <strain evidence="2 3">AJA010-31</strain>
    </source>
</reference>
<keyword evidence="1" id="KW-0175">Coiled coil</keyword>
<feature type="coiled-coil region" evidence="1">
    <location>
        <begin position="133"/>
        <end position="410"/>
    </location>
</feature>
<feature type="coiled-coil region" evidence="1">
    <location>
        <begin position="450"/>
        <end position="538"/>
    </location>
</feature>
<gene>
    <name evidence="2" type="ORF">ACHAWO_006593</name>
</gene>
<evidence type="ECO:0000313" key="2">
    <source>
        <dbReference type="EMBL" id="KAL3773794.1"/>
    </source>
</evidence>
<comment type="caution">
    <text evidence="2">The sequence shown here is derived from an EMBL/GenBank/DDBJ whole genome shotgun (WGS) entry which is preliminary data.</text>
</comment>
<evidence type="ECO:0000313" key="3">
    <source>
        <dbReference type="Proteomes" id="UP001530400"/>
    </source>
</evidence>
<organism evidence="2 3">
    <name type="scientific">Cyclotella atomus</name>
    <dbReference type="NCBI Taxonomy" id="382360"/>
    <lineage>
        <taxon>Eukaryota</taxon>
        <taxon>Sar</taxon>
        <taxon>Stramenopiles</taxon>
        <taxon>Ochrophyta</taxon>
        <taxon>Bacillariophyta</taxon>
        <taxon>Coscinodiscophyceae</taxon>
        <taxon>Thalassiosirophycidae</taxon>
        <taxon>Stephanodiscales</taxon>
        <taxon>Stephanodiscaceae</taxon>
        <taxon>Cyclotella</taxon>
    </lineage>
</organism>
<dbReference type="AlphaFoldDB" id="A0ABD3NCK2"/>
<dbReference type="Proteomes" id="UP001530400">
    <property type="component" value="Unassembled WGS sequence"/>
</dbReference>
<feature type="coiled-coil region" evidence="1">
    <location>
        <begin position="610"/>
        <end position="651"/>
    </location>
</feature>
<keyword evidence="3" id="KW-1185">Reference proteome</keyword>
<accession>A0ABD3NCK2</accession>
<protein>
    <submittedName>
        <fullName evidence="2">Uncharacterized protein</fullName>
    </submittedName>
</protein>
<name>A0ABD3NCK2_9STRA</name>
<proteinExistence type="predicted"/>
<sequence length="680" mass="77924">MHRTCSMTEMKFFNINKKSASNIPAVAVEAINKTPDVDRVPHNCHNMANDKNSNSNDDIIQSYELRLEELGHLMVEQGRNMDEMSSRARRLASENVVLREKLSSGLQLKPRIEPKSPLKSIINQQKRMSVEDYTKLREENSLLHQQAELLVNELTQANNQISELDLAIGSLESELKANWENAKKMTTEKNKLRASLVEKNGEMETLRQELKMQDRLGLQLKSKETQLLIERNDLEKEAAALEMQVKHSSTLMESLQQQLASRDSEVNDLMENNRTLDREIAAANCEARMKQEMIVDLNDSLHREKAERERLTKALKETKDTLADSQVANETLKSTVEALKANLQTAAEQYKDNLATFAQGQDKLLSSLKQEHSCQQRRLEKAIAELQRVNSSLETERSKLQRDAQCSKQRCIAIEKAIAEKEKLYHGQIKTLSGRAIDAEAQLNASISDQKDLKSKLLLLEDQLRESNDANREMTTMYNKTTEKLRLELLSAKRANESVTLQCQQLQNDLEETKRQCKVEQEKMMKETKQQIELAKLECESLCVARSAEQLKAKEAKILCEKAASLHQSTVEQMKMDENTARLELEKTISDERNVSQRLMSKVQELGQAVQELTLHKHQLNMQKKELADRNNELEHILAQGEMKLRNLARQLTKSVGEQERLATKEAELRMELQKAQYRA</sequence>